<dbReference type="SUPFAM" id="SSF46689">
    <property type="entry name" value="Homeodomain-like"/>
    <property type="match status" value="1"/>
</dbReference>
<accession>A0AAD1XRU7</accession>
<evidence type="ECO:0000256" key="2">
    <source>
        <dbReference type="RuleBase" id="RU000682"/>
    </source>
</evidence>
<protein>
    <recommendedName>
        <fullName evidence="3">Homeobox domain-containing protein</fullName>
    </recommendedName>
</protein>
<dbReference type="Proteomes" id="UP001295684">
    <property type="component" value="Unassembled WGS sequence"/>
</dbReference>
<name>A0AAD1XRU7_EUPCR</name>
<organism evidence="4 5">
    <name type="scientific">Euplotes crassus</name>
    <dbReference type="NCBI Taxonomy" id="5936"/>
    <lineage>
        <taxon>Eukaryota</taxon>
        <taxon>Sar</taxon>
        <taxon>Alveolata</taxon>
        <taxon>Ciliophora</taxon>
        <taxon>Intramacronucleata</taxon>
        <taxon>Spirotrichea</taxon>
        <taxon>Hypotrichia</taxon>
        <taxon>Euplotida</taxon>
        <taxon>Euplotidae</taxon>
        <taxon>Moneuplotes</taxon>
    </lineage>
</organism>
<dbReference type="SMART" id="SM00389">
    <property type="entry name" value="HOX"/>
    <property type="match status" value="1"/>
</dbReference>
<gene>
    <name evidence="4" type="ORF">ECRASSUSDP1_LOCUS19195</name>
</gene>
<proteinExistence type="predicted"/>
<dbReference type="CDD" id="cd00086">
    <property type="entry name" value="homeodomain"/>
    <property type="match status" value="1"/>
</dbReference>
<feature type="DNA-binding region" description="Homeobox" evidence="1">
    <location>
        <begin position="123"/>
        <end position="182"/>
    </location>
</feature>
<dbReference type="InterPro" id="IPR009057">
    <property type="entry name" value="Homeodomain-like_sf"/>
</dbReference>
<evidence type="ECO:0000256" key="1">
    <source>
        <dbReference type="PROSITE-ProRule" id="PRU00108"/>
    </source>
</evidence>
<dbReference type="GO" id="GO:0005634">
    <property type="term" value="C:nucleus"/>
    <property type="evidence" value="ECO:0007669"/>
    <property type="project" value="UniProtKB-SubCell"/>
</dbReference>
<keyword evidence="1 2" id="KW-0371">Homeobox</keyword>
<dbReference type="GO" id="GO:0003677">
    <property type="term" value="F:DNA binding"/>
    <property type="evidence" value="ECO:0007669"/>
    <property type="project" value="UniProtKB-UniRule"/>
</dbReference>
<feature type="domain" description="Homeobox" evidence="3">
    <location>
        <begin position="121"/>
        <end position="181"/>
    </location>
</feature>
<evidence type="ECO:0000313" key="5">
    <source>
        <dbReference type="Proteomes" id="UP001295684"/>
    </source>
</evidence>
<keyword evidence="5" id="KW-1185">Reference proteome</keyword>
<dbReference type="AlphaFoldDB" id="A0AAD1XRU7"/>
<comment type="caution">
    <text evidence="4">The sequence shown here is derived from an EMBL/GenBank/DDBJ whole genome shotgun (WGS) entry which is preliminary data.</text>
</comment>
<reference evidence="4" key="1">
    <citation type="submission" date="2023-07" db="EMBL/GenBank/DDBJ databases">
        <authorList>
            <consortium name="AG Swart"/>
            <person name="Singh M."/>
            <person name="Singh A."/>
            <person name="Seah K."/>
            <person name="Emmerich C."/>
        </authorList>
    </citation>
    <scope>NUCLEOTIDE SEQUENCE</scope>
    <source>
        <strain evidence="4">DP1</strain>
    </source>
</reference>
<dbReference type="EMBL" id="CAMPGE010019474">
    <property type="protein sequence ID" value="CAI2377805.1"/>
    <property type="molecule type" value="Genomic_DNA"/>
</dbReference>
<keyword evidence="1 2" id="KW-0238">DNA-binding</keyword>
<dbReference type="PROSITE" id="PS50071">
    <property type="entry name" value="HOMEOBOX_2"/>
    <property type="match status" value="1"/>
</dbReference>
<comment type="subcellular location">
    <subcellularLocation>
        <location evidence="1 2">Nucleus</location>
    </subcellularLocation>
</comment>
<dbReference type="Gene3D" id="1.10.10.60">
    <property type="entry name" value="Homeodomain-like"/>
    <property type="match status" value="1"/>
</dbReference>
<dbReference type="InterPro" id="IPR001356">
    <property type="entry name" value="HD"/>
</dbReference>
<dbReference type="Pfam" id="PF00046">
    <property type="entry name" value="Homeodomain"/>
    <property type="match status" value="1"/>
</dbReference>
<evidence type="ECO:0000259" key="3">
    <source>
        <dbReference type="PROSITE" id="PS50071"/>
    </source>
</evidence>
<sequence>MFKEEHQFDTQQDSWESNCFNSSDNYSFSKMNDFSDDNSQCFESTKIYQTKTKSVTSSFSGEATPEKVEEKPVDIMQCFDISHLKSMIESSSTDLNGFLDSHVFFDIDASTEIKPLGEVQLTTSKRKIRKSPAQIKILKQAYDADDEWKREIIESLACNTGLTYKQVYKWYASERKAHDKGLPKGCSKRTRC</sequence>
<keyword evidence="1 2" id="KW-0539">Nucleus</keyword>
<evidence type="ECO:0000313" key="4">
    <source>
        <dbReference type="EMBL" id="CAI2377805.1"/>
    </source>
</evidence>